<feature type="region of interest" description="Disordered" evidence="1">
    <location>
        <begin position="1"/>
        <end position="80"/>
    </location>
</feature>
<feature type="compositionally biased region" description="Low complexity" evidence="1">
    <location>
        <begin position="23"/>
        <end position="33"/>
    </location>
</feature>
<accession>A0A560GUJ5</accession>
<dbReference type="RefSeq" id="WP_145735205.1">
    <property type="nucleotide sequence ID" value="NZ_VITR01000015.1"/>
</dbReference>
<evidence type="ECO:0008006" key="4">
    <source>
        <dbReference type="Google" id="ProtNLM"/>
    </source>
</evidence>
<sequence length="224" mass="24268">MRALKKAELDLVAGGYDTGGGQTITTITVTGHPSPSPSPSPLPSPSPFPSPIPSPTPNDPPDQGNGQVHTTPSGNHYTTNIPLTDAQTKVVDKIVDFGQQHGFTPDQIKTAVDQAYYESSFNQQAQNGNFTGLFQYNQQTWNDLGHSNMDIHNEDDQIKAIYSDISRYSDRYSSGESSGAIPSSESFENYFEVKHHLGNNSTDWNSPTVADYPGKVSTLGFTKG</sequence>
<comment type="caution">
    <text evidence="2">The sequence shown here is derived from an EMBL/GenBank/DDBJ whole genome shotgun (WGS) entry which is preliminary data.</text>
</comment>
<organism evidence="2 3">
    <name type="scientific">Nitrospirillum amazonense</name>
    <dbReference type="NCBI Taxonomy" id="28077"/>
    <lineage>
        <taxon>Bacteria</taxon>
        <taxon>Pseudomonadati</taxon>
        <taxon>Pseudomonadota</taxon>
        <taxon>Alphaproteobacteria</taxon>
        <taxon>Rhodospirillales</taxon>
        <taxon>Azospirillaceae</taxon>
        <taxon>Nitrospirillum</taxon>
    </lineage>
</organism>
<evidence type="ECO:0000313" key="3">
    <source>
        <dbReference type="Proteomes" id="UP000315751"/>
    </source>
</evidence>
<feature type="compositionally biased region" description="Polar residues" evidence="1">
    <location>
        <begin position="64"/>
        <end position="80"/>
    </location>
</feature>
<dbReference type="AlphaFoldDB" id="A0A560GUJ5"/>
<dbReference type="EMBL" id="VITR01000015">
    <property type="protein sequence ID" value="TWB37269.1"/>
    <property type="molecule type" value="Genomic_DNA"/>
</dbReference>
<dbReference type="Proteomes" id="UP000315751">
    <property type="component" value="Unassembled WGS sequence"/>
</dbReference>
<protein>
    <recommendedName>
        <fullName evidence="4">Phage tail lysozyme domain-containing protein</fullName>
    </recommendedName>
</protein>
<dbReference type="InterPro" id="IPR023346">
    <property type="entry name" value="Lysozyme-like_dom_sf"/>
</dbReference>
<keyword evidence="3" id="KW-1185">Reference proteome</keyword>
<feature type="compositionally biased region" description="Pro residues" evidence="1">
    <location>
        <begin position="34"/>
        <end position="60"/>
    </location>
</feature>
<evidence type="ECO:0000313" key="2">
    <source>
        <dbReference type="EMBL" id="TWB37269.1"/>
    </source>
</evidence>
<dbReference type="Gene3D" id="1.10.530.10">
    <property type="match status" value="1"/>
</dbReference>
<evidence type="ECO:0000256" key="1">
    <source>
        <dbReference type="SAM" id="MobiDB-lite"/>
    </source>
</evidence>
<gene>
    <name evidence="2" type="ORF">FBZ90_11582</name>
</gene>
<reference evidence="2 3" key="1">
    <citation type="submission" date="2019-06" db="EMBL/GenBank/DDBJ databases">
        <title>Genomic Encyclopedia of Type Strains, Phase IV (KMG-V): Genome sequencing to study the core and pangenomes of soil and plant-associated prokaryotes.</title>
        <authorList>
            <person name="Whitman W."/>
        </authorList>
    </citation>
    <scope>NUCLEOTIDE SEQUENCE [LARGE SCALE GENOMIC DNA]</scope>
    <source>
        <strain evidence="2 3">BR 11622</strain>
    </source>
</reference>
<proteinExistence type="predicted"/>
<dbReference type="SUPFAM" id="SSF53955">
    <property type="entry name" value="Lysozyme-like"/>
    <property type="match status" value="1"/>
</dbReference>
<name>A0A560GUJ5_9PROT</name>